<accession>A0A5B1CNZ0</accession>
<comment type="caution">
    <text evidence="1">The sequence shown here is derived from an EMBL/GenBank/DDBJ whole genome shotgun (WGS) entry which is preliminary data.</text>
</comment>
<protein>
    <submittedName>
        <fullName evidence="1">Uncharacterized protein</fullName>
    </submittedName>
</protein>
<gene>
    <name evidence="1" type="ORF">LF1_46530</name>
</gene>
<evidence type="ECO:0000313" key="1">
    <source>
        <dbReference type="EMBL" id="KAA1262092.1"/>
    </source>
</evidence>
<dbReference type="RefSeq" id="WP_162273258.1">
    <property type="nucleotide sequence ID" value="NZ_LWSK01000195.1"/>
</dbReference>
<keyword evidence="2" id="KW-1185">Reference proteome</keyword>
<reference evidence="1 2" key="1">
    <citation type="submission" date="2019-08" db="EMBL/GenBank/DDBJ databases">
        <title>Deep-cultivation of Planctomycetes and their phenomic and genomic characterization uncovers novel biology.</title>
        <authorList>
            <person name="Wiegand S."/>
            <person name="Jogler M."/>
            <person name="Boedeker C."/>
            <person name="Pinto D."/>
            <person name="Vollmers J."/>
            <person name="Rivas-Marin E."/>
            <person name="Kohn T."/>
            <person name="Peeters S.H."/>
            <person name="Heuer A."/>
            <person name="Rast P."/>
            <person name="Oberbeckmann S."/>
            <person name="Bunk B."/>
            <person name="Jeske O."/>
            <person name="Meyerdierks A."/>
            <person name="Storesund J.E."/>
            <person name="Kallscheuer N."/>
            <person name="Luecker S."/>
            <person name="Lage O.M."/>
            <person name="Pohl T."/>
            <person name="Merkel B.J."/>
            <person name="Hornburger P."/>
            <person name="Mueller R.-W."/>
            <person name="Bruemmer F."/>
            <person name="Labrenz M."/>
            <person name="Spormann A.M."/>
            <person name="Op Den Camp H."/>
            <person name="Overmann J."/>
            <person name="Amann R."/>
            <person name="Jetten M.S.M."/>
            <person name="Mascher T."/>
            <person name="Medema M.H."/>
            <person name="Devos D.P."/>
            <person name="Kaster A.-K."/>
            <person name="Ovreas L."/>
            <person name="Rohde M."/>
            <person name="Galperin M.Y."/>
            <person name="Jogler C."/>
        </authorList>
    </citation>
    <scope>NUCLEOTIDE SEQUENCE [LARGE SCALE GENOMIC DNA]</scope>
    <source>
        <strain evidence="1 2">LF1</strain>
    </source>
</reference>
<dbReference type="EMBL" id="VRLW01000001">
    <property type="protein sequence ID" value="KAA1262092.1"/>
    <property type="molecule type" value="Genomic_DNA"/>
</dbReference>
<proteinExistence type="predicted"/>
<dbReference type="Proteomes" id="UP000322699">
    <property type="component" value="Unassembled WGS sequence"/>
</dbReference>
<sequence>MDVRDHLSRYWITFPDDSTFPIGQGVTAYSHDDAFSMLAARGYDFHVRAQRVEVREIQSFDDIPNYDVSGASGPLRFRGIWYPCLNIGLDASGR</sequence>
<organism evidence="1 2">
    <name type="scientific">Rubripirellula obstinata</name>
    <dbReference type="NCBI Taxonomy" id="406547"/>
    <lineage>
        <taxon>Bacteria</taxon>
        <taxon>Pseudomonadati</taxon>
        <taxon>Planctomycetota</taxon>
        <taxon>Planctomycetia</taxon>
        <taxon>Pirellulales</taxon>
        <taxon>Pirellulaceae</taxon>
        <taxon>Rubripirellula</taxon>
    </lineage>
</organism>
<dbReference type="AlphaFoldDB" id="A0A5B1CNZ0"/>
<evidence type="ECO:0000313" key="2">
    <source>
        <dbReference type="Proteomes" id="UP000322699"/>
    </source>
</evidence>
<name>A0A5B1CNZ0_9BACT</name>